<dbReference type="RefSeq" id="WP_170040203.1">
    <property type="nucleotide sequence ID" value="NZ_JABDTL010000002.1"/>
</dbReference>
<keyword evidence="2" id="KW-1185">Reference proteome</keyword>
<evidence type="ECO:0000313" key="1">
    <source>
        <dbReference type="EMBL" id="MBB6074092.1"/>
    </source>
</evidence>
<dbReference type="Proteomes" id="UP000582837">
    <property type="component" value="Unassembled WGS sequence"/>
</dbReference>
<protein>
    <submittedName>
        <fullName evidence="1">Uncharacterized protein</fullName>
    </submittedName>
</protein>
<gene>
    <name evidence="1" type="ORF">HNQ61_005773</name>
</gene>
<accession>A0A841H870</accession>
<organism evidence="1 2">
    <name type="scientific">Longimicrobium terrae</name>
    <dbReference type="NCBI Taxonomy" id="1639882"/>
    <lineage>
        <taxon>Bacteria</taxon>
        <taxon>Pseudomonadati</taxon>
        <taxon>Gemmatimonadota</taxon>
        <taxon>Longimicrobiia</taxon>
        <taxon>Longimicrobiales</taxon>
        <taxon>Longimicrobiaceae</taxon>
        <taxon>Longimicrobium</taxon>
    </lineage>
</organism>
<evidence type="ECO:0000313" key="2">
    <source>
        <dbReference type="Proteomes" id="UP000582837"/>
    </source>
</evidence>
<dbReference type="EMBL" id="JACHIA010000041">
    <property type="protein sequence ID" value="MBB6074092.1"/>
    <property type="molecule type" value="Genomic_DNA"/>
</dbReference>
<reference evidence="1 2" key="1">
    <citation type="submission" date="2020-08" db="EMBL/GenBank/DDBJ databases">
        <title>Genomic Encyclopedia of Type Strains, Phase IV (KMG-IV): sequencing the most valuable type-strain genomes for metagenomic binning, comparative biology and taxonomic classification.</title>
        <authorList>
            <person name="Goeker M."/>
        </authorList>
    </citation>
    <scope>NUCLEOTIDE SEQUENCE [LARGE SCALE GENOMIC DNA]</scope>
    <source>
        <strain evidence="1 2">DSM 29007</strain>
    </source>
</reference>
<sequence>MAAIKLEDLTVTSFFSEEAKQPQPETEWICTGDISTCSRTSPQGGCDTSVQCVTVPRTGCC</sequence>
<dbReference type="AlphaFoldDB" id="A0A841H870"/>
<name>A0A841H870_9BACT</name>
<proteinExistence type="predicted"/>
<comment type="caution">
    <text evidence="1">The sequence shown here is derived from an EMBL/GenBank/DDBJ whole genome shotgun (WGS) entry which is preliminary data.</text>
</comment>